<accession>A0A110A742</accession>
<keyword evidence="3" id="KW-1185">Reference proteome</keyword>
<evidence type="ECO:0000313" key="4">
    <source>
        <dbReference type="Proteomes" id="UP000184204"/>
    </source>
</evidence>
<proteinExistence type="predicted"/>
<dbReference type="KEGG" id="cpro:CPRO_08520"/>
<reference evidence="3" key="2">
    <citation type="submission" date="2016-01" db="EMBL/GenBank/DDBJ databases">
        <authorList>
            <person name="Poehlein A."/>
            <person name="Schlien K."/>
            <person name="Gottschalk G."/>
            <person name="Buckel W."/>
            <person name="Daniel R."/>
        </authorList>
    </citation>
    <scope>NUCLEOTIDE SEQUENCE [LARGE SCALE GENOMIC DNA]</scope>
    <source>
        <strain evidence="3">X2</strain>
    </source>
</reference>
<evidence type="ECO:0008006" key="5">
    <source>
        <dbReference type="Google" id="ProtNLM"/>
    </source>
</evidence>
<reference evidence="4" key="4">
    <citation type="submission" date="2016-11" db="EMBL/GenBank/DDBJ databases">
        <authorList>
            <person name="Jaros S."/>
            <person name="Januszkiewicz K."/>
            <person name="Wedrychowicz H."/>
        </authorList>
    </citation>
    <scope>NUCLEOTIDE SEQUENCE [LARGE SCALE GENOMIC DNA]</scope>
    <source>
        <strain evidence="4">DSM 1682</strain>
    </source>
</reference>
<dbReference type="AlphaFoldDB" id="A0A110A742"/>
<reference evidence="2" key="3">
    <citation type="submission" date="2016-11" db="EMBL/GenBank/DDBJ databases">
        <authorList>
            <person name="Varghese N."/>
            <person name="Submissions S."/>
        </authorList>
    </citation>
    <scope>NUCLEOTIDE SEQUENCE</scope>
    <source>
        <strain evidence="2">DSM 1682</strain>
    </source>
</reference>
<evidence type="ECO:0000313" key="3">
    <source>
        <dbReference type="Proteomes" id="UP000068026"/>
    </source>
</evidence>
<dbReference type="InterPro" id="IPR049254">
    <property type="entry name" value="Phage_tail_terminator"/>
</dbReference>
<name>A0A110A742_ANAPI</name>
<dbReference type="RefSeq" id="WP_066048140.1">
    <property type="nucleotide sequence ID" value="NZ_CP014223.1"/>
</dbReference>
<dbReference type="Proteomes" id="UP000068026">
    <property type="component" value="Chromosome"/>
</dbReference>
<sequence length="141" mass="16359">MISKLMTGIEHAIRKEFPETTYKIYTETTEYDSPCFFIRCISQSRNAKLGERFMLNTSFEVQYFSGRGNNECWEVAEKLRELLDVISLGEDLVQGRNGNYRVDSGVLHFVMDYNLPMMREQDAVDLMEEVTVYGKARESGK</sequence>
<reference evidence="1 3" key="1">
    <citation type="journal article" date="2016" name="Genome Announc.">
        <title>Complete Genome Sequence of the Amino Acid-Fermenting Clostridium propionicum X2 (DSM 1682).</title>
        <authorList>
            <person name="Poehlein A."/>
            <person name="Schlien K."/>
            <person name="Chowdhury N.P."/>
            <person name="Gottschalk G."/>
            <person name="Buckel W."/>
            <person name="Daniel R."/>
        </authorList>
    </citation>
    <scope>NUCLEOTIDE SEQUENCE [LARGE SCALE GENOMIC DNA]</scope>
    <source>
        <strain evidence="1 3">X2</strain>
    </source>
</reference>
<gene>
    <name evidence="1" type="ORF">CPRO_08520</name>
    <name evidence="2" type="ORF">SAMN02745151_00631</name>
</gene>
<dbReference type="OrthoDB" id="2063617at2"/>
<evidence type="ECO:0000313" key="1">
    <source>
        <dbReference type="EMBL" id="AMJ40452.1"/>
    </source>
</evidence>
<dbReference type="Pfam" id="PF20765">
    <property type="entry name" value="Phage_tail_terminator_8"/>
    <property type="match status" value="1"/>
</dbReference>
<dbReference type="EMBL" id="CP014223">
    <property type="protein sequence ID" value="AMJ40452.1"/>
    <property type="molecule type" value="Genomic_DNA"/>
</dbReference>
<protein>
    <recommendedName>
        <fullName evidence="5">Phage protein</fullName>
    </recommendedName>
</protein>
<organism evidence="2 4">
    <name type="scientific">Anaerotignum propionicum DSM 1682</name>
    <dbReference type="NCBI Taxonomy" id="991789"/>
    <lineage>
        <taxon>Bacteria</taxon>
        <taxon>Bacillati</taxon>
        <taxon>Bacillota</taxon>
        <taxon>Clostridia</taxon>
        <taxon>Lachnospirales</taxon>
        <taxon>Anaerotignaceae</taxon>
        <taxon>Anaerotignum</taxon>
    </lineage>
</organism>
<evidence type="ECO:0000313" key="2">
    <source>
        <dbReference type="EMBL" id="SHE41712.1"/>
    </source>
</evidence>
<dbReference type="EMBL" id="FQUA01000002">
    <property type="protein sequence ID" value="SHE41712.1"/>
    <property type="molecule type" value="Genomic_DNA"/>
</dbReference>
<dbReference type="Proteomes" id="UP000184204">
    <property type="component" value="Unassembled WGS sequence"/>
</dbReference>